<evidence type="ECO:0000256" key="4">
    <source>
        <dbReference type="PROSITE-ProRule" id="PRU00473"/>
    </source>
</evidence>
<protein>
    <submittedName>
        <fullName evidence="7">OmpA family protein</fullName>
    </submittedName>
</protein>
<dbReference type="RefSeq" id="WP_109385533.1">
    <property type="nucleotide sequence ID" value="NZ_QETF01000001.1"/>
</dbReference>
<dbReference type="InterPro" id="IPR050330">
    <property type="entry name" value="Bact_OuterMem_StrucFunc"/>
</dbReference>
<evidence type="ECO:0000256" key="5">
    <source>
        <dbReference type="SAM" id="SignalP"/>
    </source>
</evidence>
<keyword evidence="3" id="KW-0998">Cell outer membrane</keyword>
<evidence type="ECO:0000256" key="3">
    <source>
        <dbReference type="ARBA" id="ARBA00023237"/>
    </source>
</evidence>
<comment type="subcellular location">
    <subcellularLocation>
        <location evidence="1">Cell outer membrane</location>
    </subcellularLocation>
</comment>
<dbReference type="GO" id="GO:0009279">
    <property type="term" value="C:cell outer membrane"/>
    <property type="evidence" value="ECO:0007669"/>
    <property type="project" value="UniProtKB-SubCell"/>
</dbReference>
<dbReference type="PRINTS" id="PR01021">
    <property type="entry name" value="OMPADOMAIN"/>
</dbReference>
<dbReference type="PROSITE" id="PS51123">
    <property type="entry name" value="OMPA_2"/>
    <property type="match status" value="1"/>
</dbReference>
<feature type="chain" id="PRO_5015847094" evidence="5">
    <location>
        <begin position="19"/>
        <end position="310"/>
    </location>
</feature>
<sequence length="310" mass="33094">MRPALALLLTMLPGLAGAVTLDLPANANLEADVTETPGIYDMPIGPWREDGMPILSEEGTLHQQAWRIDGAGLTTAQILLPLRAQLTEAGFDILFECQTEGCGGFDFRFATRVMNAPDMHVDLGDFRYLAAERDNDRGTELVSLLISRSAQAGHVQLTRVGPPTDTRDMASATGAALSSTAATPQEGLVAELERTGRAVLSDLTFETGSAQLGSGTFASLETLSDYLAANPERRVALVGHTDSVGALEGNIALSRRRAGSILERLVSDYAVPRRQLEAEGMGYLAPIASNLTDAGREANRRVEVIMLSTE</sequence>
<gene>
    <name evidence="7" type="ORF">DFK10_00615</name>
</gene>
<evidence type="ECO:0000259" key="6">
    <source>
        <dbReference type="PROSITE" id="PS51123"/>
    </source>
</evidence>
<feature type="domain" description="OmpA-like" evidence="6">
    <location>
        <begin position="192"/>
        <end position="310"/>
    </location>
</feature>
<evidence type="ECO:0000256" key="2">
    <source>
        <dbReference type="ARBA" id="ARBA00023136"/>
    </source>
</evidence>
<reference evidence="8" key="1">
    <citation type="submission" date="2018-05" db="EMBL/GenBank/DDBJ databases">
        <authorList>
            <person name="Du Z."/>
            <person name="Wang X."/>
        </authorList>
    </citation>
    <scope>NUCLEOTIDE SEQUENCE [LARGE SCALE GENOMIC DNA]</scope>
    <source>
        <strain evidence="8">WDS4C29</strain>
    </source>
</reference>
<dbReference type="InterPro" id="IPR036737">
    <property type="entry name" value="OmpA-like_sf"/>
</dbReference>
<dbReference type="InterPro" id="IPR006664">
    <property type="entry name" value="OMP_bac"/>
</dbReference>
<dbReference type="AlphaFoldDB" id="A0A2V1P9M8"/>
<evidence type="ECO:0000313" key="7">
    <source>
        <dbReference type="EMBL" id="PWG18464.1"/>
    </source>
</evidence>
<evidence type="ECO:0000313" key="8">
    <source>
        <dbReference type="Proteomes" id="UP000245293"/>
    </source>
</evidence>
<keyword evidence="5" id="KW-0732">Signal</keyword>
<dbReference type="PANTHER" id="PTHR30329:SF21">
    <property type="entry name" value="LIPOPROTEIN YIAD-RELATED"/>
    <property type="match status" value="1"/>
</dbReference>
<dbReference type="SUPFAM" id="SSF103088">
    <property type="entry name" value="OmpA-like"/>
    <property type="match status" value="1"/>
</dbReference>
<dbReference type="CDD" id="cd07185">
    <property type="entry name" value="OmpA_C-like"/>
    <property type="match status" value="1"/>
</dbReference>
<organism evidence="7 8">
    <name type="scientific">Salibaculum griseiflavum</name>
    <dbReference type="NCBI Taxonomy" id="1914409"/>
    <lineage>
        <taxon>Bacteria</taxon>
        <taxon>Pseudomonadati</taxon>
        <taxon>Pseudomonadota</taxon>
        <taxon>Alphaproteobacteria</taxon>
        <taxon>Rhodobacterales</taxon>
        <taxon>Roseobacteraceae</taxon>
        <taxon>Salibaculum</taxon>
    </lineage>
</organism>
<comment type="caution">
    <text evidence="7">The sequence shown here is derived from an EMBL/GenBank/DDBJ whole genome shotgun (WGS) entry which is preliminary data.</text>
</comment>
<proteinExistence type="predicted"/>
<accession>A0A2V1P9M8</accession>
<dbReference type="Gene3D" id="3.30.1330.60">
    <property type="entry name" value="OmpA-like domain"/>
    <property type="match status" value="1"/>
</dbReference>
<dbReference type="EMBL" id="QETF01000001">
    <property type="protein sequence ID" value="PWG18464.1"/>
    <property type="molecule type" value="Genomic_DNA"/>
</dbReference>
<dbReference type="InterPro" id="IPR006665">
    <property type="entry name" value="OmpA-like"/>
</dbReference>
<evidence type="ECO:0000256" key="1">
    <source>
        <dbReference type="ARBA" id="ARBA00004442"/>
    </source>
</evidence>
<feature type="signal peptide" evidence="5">
    <location>
        <begin position="1"/>
        <end position="18"/>
    </location>
</feature>
<dbReference type="Pfam" id="PF00691">
    <property type="entry name" value="OmpA"/>
    <property type="match status" value="1"/>
</dbReference>
<dbReference type="Proteomes" id="UP000245293">
    <property type="component" value="Unassembled WGS sequence"/>
</dbReference>
<keyword evidence="8" id="KW-1185">Reference proteome</keyword>
<dbReference type="OrthoDB" id="9792021at2"/>
<dbReference type="PANTHER" id="PTHR30329">
    <property type="entry name" value="STATOR ELEMENT OF FLAGELLAR MOTOR COMPLEX"/>
    <property type="match status" value="1"/>
</dbReference>
<keyword evidence="2 4" id="KW-0472">Membrane</keyword>
<name>A0A2V1P9M8_9RHOB</name>